<name>A0ABV6RVN2_9GAMM</name>
<gene>
    <name evidence="1" type="ORF">ACFFGH_24700</name>
</gene>
<accession>A0ABV6RVN2</accession>
<proteinExistence type="predicted"/>
<reference evidence="1 2" key="1">
    <citation type="submission" date="2024-09" db="EMBL/GenBank/DDBJ databases">
        <authorList>
            <person name="Sun Q."/>
            <person name="Mori K."/>
        </authorList>
    </citation>
    <scope>NUCLEOTIDE SEQUENCE [LARGE SCALE GENOMIC DNA]</scope>
    <source>
        <strain evidence="1 2">KCTC 23076</strain>
    </source>
</reference>
<keyword evidence="2" id="KW-1185">Reference proteome</keyword>
<comment type="caution">
    <text evidence="1">The sequence shown here is derived from an EMBL/GenBank/DDBJ whole genome shotgun (WGS) entry which is preliminary data.</text>
</comment>
<dbReference type="RefSeq" id="WP_386673286.1">
    <property type="nucleotide sequence ID" value="NZ_JBHLTG010000006.1"/>
</dbReference>
<organism evidence="1 2">
    <name type="scientific">Lysobacter korlensis</name>
    <dbReference type="NCBI Taxonomy" id="553636"/>
    <lineage>
        <taxon>Bacteria</taxon>
        <taxon>Pseudomonadati</taxon>
        <taxon>Pseudomonadota</taxon>
        <taxon>Gammaproteobacteria</taxon>
        <taxon>Lysobacterales</taxon>
        <taxon>Lysobacteraceae</taxon>
        <taxon>Lysobacter</taxon>
    </lineage>
</organism>
<sequence length="61" mass="6754">MTHAAPAMWTDPRDEIEYGVLMANGRLAPRAFADRAAAEAWARPDEGDEVVSFNRICECDS</sequence>
<dbReference type="EMBL" id="JBHLTG010000006">
    <property type="protein sequence ID" value="MFC0681040.1"/>
    <property type="molecule type" value="Genomic_DNA"/>
</dbReference>
<dbReference type="Proteomes" id="UP001589896">
    <property type="component" value="Unassembled WGS sequence"/>
</dbReference>
<protein>
    <submittedName>
        <fullName evidence="1">Uncharacterized protein</fullName>
    </submittedName>
</protein>
<evidence type="ECO:0000313" key="2">
    <source>
        <dbReference type="Proteomes" id="UP001589896"/>
    </source>
</evidence>
<evidence type="ECO:0000313" key="1">
    <source>
        <dbReference type="EMBL" id="MFC0681040.1"/>
    </source>
</evidence>